<dbReference type="PANTHER" id="PTHR43792">
    <property type="entry name" value="GNAT FAMILY, PUTATIVE (AFU_ORTHOLOGUE AFUA_3G00765)-RELATED-RELATED"/>
    <property type="match status" value="1"/>
</dbReference>
<dbReference type="Pfam" id="PF13302">
    <property type="entry name" value="Acetyltransf_3"/>
    <property type="match status" value="1"/>
</dbReference>
<proteinExistence type="predicted"/>
<dbReference type="InterPro" id="IPR000182">
    <property type="entry name" value="GNAT_dom"/>
</dbReference>
<dbReference type="InterPro" id="IPR051531">
    <property type="entry name" value="N-acetyltransferase"/>
</dbReference>
<sequence>MVNNSQENSYFPFVIVDSSSQRIIGFVGLYNIDRSILKSEVGFFIDKEYTGRGIATGALQVLSEYCFSEFKFEKLFLRIHQSNIASKTVAERCGFELEGEIRREYKTSSGEIVDQLYYGKLNQ</sequence>
<dbReference type="PROSITE" id="PS51186">
    <property type="entry name" value="GNAT"/>
    <property type="match status" value="1"/>
</dbReference>
<name>A0AA48KLR0_9FLAO</name>
<dbReference type="Gene3D" id="3.40.630.30">
    <property type="match status" value="1"/>
</dbReference>
<dbReference type="SUPFAM" id="SSF55729">
    <property type="entry name" value="Acyl-CoA N-acyltransferases (Nat)"/>
    <property type="match status" value="1"/>
</dbReference>
<dbReference type="GO" id="GO:0016747">
    <property type="term" value="F:acyltransferase activity, transferring groups other than amino-acyl groups"/>
    <property type="evidence" value="ECO:0007669"/>
    <property type="project" value="InterPro"/>
</dbReference>
<gene>
    <name evidence="2" type="ORF">MACH07_22240</name>
</gene>
<organism evidence="2 3">
    <name type="scientific">Flagellimonas marinaquae</name>
    <dbReference type="NCBI Taxonomy" id="254955"/>
    <lineage>
        <taxon>Bacteria</taxon>
        <taxon>Pseudomonadati</taxon>
        <taxon>Bacteroidota</taxon>
        <taxon>Flavobacteriia</taxon>
        <taxon>Flavobacteriales</taxon>
        <taxon>Flavobacteriaceae</taxon>
        <taxon>Flagellimonas</taxon>
    </lineage>
</organism>
<dbReference type="CDD" id="cd04301">
    <property type="entry name" value="NAT_SF"/>
    <property type="match status" value="1"/>
</dbReference>
<dbReference type="EMBL" id="AP027268">
    <property type="protein sequence ID" value="BDW93392.1"/>
    <property type="molecule type" value="Genomic_DNA"/>
</dbReference>
<feature type="domain" description="N-acetyltransferase" evidence="1">
    <location>
        <begin position="1"/>
        <end position="123"/>
    </location>
</feature>
<dbReference type="InterPro" id="IPR016181">
    <property type="entry name" value="Acyl_CoA_acyltransferase"/>
</dbReference>
<dbReference type="AlphaFoldDB" id="A0AA48KLR0"/>
<reference evidence="2 3" key="1">
    <citation type="submission" date="2023-01" db="EMBL/GenBank/DDBJ databases">
        <title>Complete genome sequence of Muricauda aquimarina strain IFOP_LL357.</title>
        <authorList>
            <person name="Gajardo G."/>
            <person name="Ueki S."/>
            <person name="Maruyama F."/>
        </authorList>
    </citation>
    <scope>NUCLEOTIDE SEQUENCE [LARGE SCALE GENOMIC DNA]</scope>
    <source>
        <strain evidence="2 3">IFOP_LL357</strain>
    </source>
</reference>
<evidence type="ECO:0000313" key="3">
    <source>
        <dbReference type="Proteomes" id="UP001330184"/>
    </source>
</evidence>
<accession>A0AA48KLR0</accession>
<dbReference type="Proteomes" id="UP001330184">
    <property type="component" value="Chromosome"/>
</dbReference>
<evidence type="ECO:0000313" key="2">
    <source>
        <dbReference type="EMBL" id="BDW93392.1"/>
    </source>
</evidence>
<evidence type="ECO:0000259" key="1">
    <source>
        <dbReference type="PROSITE" id="PS51186"/>
    </source>
</evidence>
<protein>
    <recommendedName>
        <fullName evidence="1">N-acetyltransferase domain-containing protein</fullName>
    </recommendedName>
</protein>
<keyword evidence="3" id="KW-1185">Reference proteome</keyword>